<name>B1N1B2_MELGA</name>
<organism evidence="1">
    <name type="scientific">Meleagris gallopavo</name>
    <name type="common">Wild turkey</name>
    <dbReference type="NCBI Taxonomy" id="9103"/>
    <lineage>
        <taxon>Eukaryota</taxon>
        <taxon>Metazoa</taxon>
        <taxon>Chordata</taxon>
        <taxon>Craniata</taxon>
        <taxon>Vertebrata</taxon>
        <taxon>Euteleostomi</taxon>
        <taxon>Archelosauria</taxon>
        <taxon>Archosauria</taxon>
        <taxon>Dinosauria</taxon>
        <taxon>Saurischia</taxon>
        <taxon>Theropoda</taxon>
        <taxon>Coelurosauria</taxon>
        <taxon>Aves</taxon>
        <taxon>Neognathae</taxon>
        <taxon>Galloanserae</taxon>
        <taxon>Galliformes</taxon>
        <taxon>Phasianidae</taxon>
        <taxon>Meleagridinae</taxon>
        <taxon>Meleagris</taxon>
    </lineage>
</organism>
<protein>
    <submittedName>
        <fullName evidence="1">B-locus zinc finger protein 1b</fullName>
    </submittedName>
</protein>
<reference evidence="1" key="1">
    <citation type="journal article" date="2009" name="J. Immunol.">
        <title>Defining the turkey MHC: sequence and genes of the B locus.</title>
        <authorList>
            <person name="Chaves L.D."/>
            <person name="Krueth S.B."/>
            <person name="Reed K.M."/>
        </authorList>
    </citation>
    <scope>NUCLEOTIDE SEQUENCE</scope>
</reference>
<sequence length="54" mass="5343">MDLIPGVSLPCRGCPACHGALPAAGQGAVPGCDAGKLRDADVHRSGLGESQSSR</sequence>
<accession>B1N1B2</accession>
<dbReference type="EMBL" id="HQ008883">
    <property type="protein sequence ID" value="ADU03781.1"/>
    <property type="molecule type" value="Genomic_DNA"/>
</dbReference>
<dbReference type="AlphaFoldDB" id="B1N1B2"/>
<evidence type="ECO:0000313" key="2">
    <source>
        <dbReference type="EMBL" id="ADU03781.1"/>
    </source>
</evidence>
<proteinExistence type="predicted"/>
<dbReference type="EMBL" id="DQ993255">
    <property type="protein sequence ID" value="ACA64752.1"/>
    <property type="molecule type" value="Genomic_DNA"/>
</dbReference>
<reference evidence="2" key="2">
    <citation type="journal article" date="2011" name="Immunogenetics">
        <title>Extended sequence of the turkey MHC B-locus and sequence variation in the highly polymorphic B-G loci.</title>
        <authorList>
            <person name="Bauer M.M."/>
            <person name="Reed K.M."/>
        </authorList>
    </citation>
    <scope>NUCLEOTIDE SEQUENCE</scope>
</reference>
<evidence type="ECO:0000313" key="1">
    <source>
        <dbReference type="EMBL" id="ACA64752.1"/>
    </source>
</evidence>
<gene>
    <name evidence="1" type="primary">Bzfp1b</name>
</gene>